<dbReference type="GO" id="GO:0000785">
    <property type="term" value="C:chromatin"/>
    <property type="evidence" value="ECO:0007669"/>
    <property type="project" value="TreeGrafter"/>
</dbReference>
<keyword evidence="5" id="KW-0862">Zinc</keyword>
<keyword evidence="3" id="KW-0677">Repeat</keyword>
<feature type="region of interest" description="Disordered" evidence="8">
    <location>
        <begin position="271"/>
        <end position="292"/>
    </location>
</feature>
<evidence type="ECO:0000259" key="9">
    <source>
        <dbReference type="PROSITE" id="PS50157"/>
    </source>
</evidence>
<evidence type="ECO:0000256" key="1">
    <source>
        <dbReference type="ARBA" id="ARBA00004123"/>
    </source>
</evidence>
<dbReference type="PANTHER" id="PTHR40626">
    <property type="entry name" value="MIP31509P"/>
    <property type="match status" value="1"/>
</dbReference>
<evidence type="ECO:0000256" key="5">
    <source>
        <dbReference type="ARBA" id="ARBA00022833"/>
    </source>
</evidence>
<dbReference type="EMBL" id="NIDN02000163">
    <property type="protein sequence ID" value="RLL95215.1"/>
    <property type="molecule type" value="Genomic_DNA"/>
</dbReference>
<accession>A0A3R7F486</accession>
<keyword evidence="4 7" id="KW-0863">Zinc-finger</keyword>
<feature type="compositionally biased region" description="Polar residues" evidence="8">
    <location>
        <begin position="159"/>
        <end position="178"/>
    </location>
</feature>
<evidence type="ECO:0000256" key="7">
    <source>
        <dbReference type="PROSITE-ProRule" id="PRU00042"/>
    </source>
</evidence>
<dbReference type="PANTHER" id="PTHR40626:SF13">
    <property type="entry name" value="RESPIRATION FACTOR 2-RELATED"/>
    <property type="match status" value="1"/>
</dbReference>
<dbReference type="FunFam" id="3.30.160.60:FF:002343">
    <property type="entry name" value="Zinc finger protein 33A"/>
    <property type="match status" value="1"/>
</dbReference>
<proteinExistence type="predicted"/>
<dbReference type="PROSITE" id="PS50157">
    <property type="entry name" value="ZINC_FINGER_C2H2_2"/>
    <property type="match status" value="2"/>
</dbReference>
<feature type="compositionally biased region" description="Polar residues" evidence="8">
    <location>
        <begin position="409"/>
        <end position="419"/>
    </location>
</feature>
<name>A0A3R7F486_9EURO</name>
<dbReference type="GO" id="GO:0000981">
    <property type="term" value="F:DNA-binding transcription factor activity, RNA polymerase II-specific"/>
    <property type="evidence" value="ECO:0007669"/>
    <property type="project" value="InterPro"/>
</dbReference>
<evidence type="ECO:0000256" key="3">
    <source>
        <dbReference type="ARBA" id="ARBA00022737"/>
    </source>
</evidence>
<feature type="domain" description="C2H2-type" evidence="9">
    <location>
        <begin position="341"/>
        <end position="368"/>
    </location>
</feature>
<evidence type="ECO:0000256" key="6">
    <source>
        <dbReference type="ARBA" id="ARBA00023242"/>
    </source>
</evidence>
<dbReference type="Proteomes" id="UP000215289">
    <property type="component" value="Unassembled WGS sequence"/>
</dbReference>
<keyword evidence="2" id="KW-0479">Metal-binding</keyword>
<dbReference type="InterPro" id="IPR036236">
    <property type="entry name" value="Znf_C2H2_sf"/>
</dbReference>
<feature type="compositionally biased region" description="Low complexity" evidence="8">
    <location>
        <begin position="439"/>
        <end position="449"/>
    </location>
</feature>
<dbReference type="AlphaFoldDB" id="A0A3R7F486"/>
<sequence>MMATPSGAYLPTRPSPILEPIPHYPSNVVPEERVTLRMAIILSNGVRVDHQFTFPAMNIANCIIHGEGEMYSVEITHRCTCRRLLHEELVRMLPGFLRENDVYWFRTRNPETNIQHTCLFDGAELEMQLVTSHVPECGFCFARRAFIAERDAFDRQQTLMPRAGSSNSPRDQSLSSGWTFREPSDTERLRVNRHGWEIMFVLHPDAREGAVSISRLRMEVCRLLSIADPRRVILMSGPFTWGGDFQEDGKDYYSTYFVNDLIVESRSMKTPRGSALIPGGSQPRSAAPTGCVHPWRLPKDTGTGVISWGVHRPEASHGETRVDLLHPTGMSTVPENPTRPHRCVYCGLSFKRSEHLKRHVRRHTKERPFRCRICGESFSRKELHDRHQRTRHGATSSIPLPEIVELESSAATHPNSYSPGQVDPVQGDPSSRPPFTSFAEEPAGPALHAPLAPETQRHESLYLTGALGSPAFQENAYSIISDRRRDSRLQTPLGSETPPWLKLPSGLEFASLLSALNRSPLSTSLPTPLRLCTPQSEAIFEHDRNETARLGIEKALEGLRSINVAGGEEYSRRFKIPEMESLYRYWHMFFEIPHKNLPFAHPKSENYQIPAIAIGVLADGAMYCDEPEVGQMLFEASRRIVAHHLNTLYTRENNTIPIWIFTTLLLNCVFGLPGGKSSESDITLGSLDSLINLARVIESGPAMDLVDQASTMEEKWKSYIEGESHRRSILCFIVVSGLWSVAYEPIVNVLDFPFSLIEFPWSETLWNARSAVQWHALYQNPRSRSPGSWSENVEALLFGKPQPLNGLASLCLIVGLLLYIDGLRREAVLDVVEINSYLQHALDQWFQIHDRTSMENLALNHLCYPAAYYLRISLVLDIRQTMDLMRSRQFPAMRKVLREGDLVQAAAFARAAMVPWVISRRNQTSMVAIPCGVVIAEWAIDVMDNQPEDSPQREVLRAFENSIREYWPVAPFVTAVDVWRAVRRMIANGPVTTALTRSMDAYEMSLALA</sequence>
<evidence type="ECO:0000256" key="4">
    <source>
        <dbReference type="ARBA" id="ARBA00022771"/>
    </source>
</evidence>
<keyword evidence="6" id="KW-0539">Nucleus</keyword>
<keyword evidence="11" id="KW-1185">Reference proteome</keyword>
<reference evidence="10 11" key="1">
    <citation type="submission" date="2018-08" db="EMBL/GenBank/DDBJ databases">
        <title>Draft genome sequences of two Aspergillus turcosus clinical strains isolated from bronchoalveolar lavage fluid: one azole-susceptible and the other azole-resistant.</title>
        <authorList>
            <person name="Parent-Michaud M."/>
            <person name="Dufresne P.J."/>
            <person name="Fournier E."/>
            <person name="Martineau C."/>
            <person name="Moreira S."/>
            <person name="Perkins V."/>
            <person name="De Repentigny L."/>
            <person name="Dufresne S.F."/>
        </authorList>
    </citation>
    <scope>NUCLEOTIDE SEQUENCE [LARGE SCALE GENOMIC DNA]</scope>
    <source>
        <strain evidence="10">HMR AF 1038</strain>
    </source>
</reference>
<organism evidence="10 11">
    <name type="scientific">Aspergillus turcosus</name>
    <dbReference type="NCBI Taxonomy" id="1245748"/>
    <lineage>
        <taxon>Eukaryota</taxon>
        <taxon>Fungi</taxon>
        <taxon>Dikarya</taxon>
        <taxon>Ascomycota</taxon>
        <taxon>Pezizomycotina</taxon>
        <taxon>Eurotiomycetes</taxon>
        <taxon>Eurotiomycetidae</taxon>
        <taxon>Eurotiales</taxon>
        <taxon>Aspergillaceae</taxon>
        <taxon>Aspergillus</taxon>
        <taxon>Aspergillus subgen. Fumigati</taxon>
    </lineage>
</organism>
<dbReference type="GO" id="GO:0005634">
    <property type="term" value="C:nucleus"/>
    <property type="evidence" value="ECO:0007669"/>
    <property type="project" value="UniProtKB-SubCell"/>
</dbReference>
<dbReference type="PROSITE" id="PS00028">
    <property type="entry name" value="ZINC_FINGER_C2H2_1"/>
    <property type="match status" value="2"/>
</dbReference>
<comment type="subcellular location">
    <subcellularLocation>
        <location evidence="1">Nucleus</location>
    </subcellularLocation>
</comment>
<feature type="region of interest" description="Disordered" evidence="8">
    <location>
        <begin position="159"/>
        <end position="180"/>
    </location>
</feature>
<dbReference type="InterPro" id="IPR013087">
    <property type="entry name" value="Znf_C2H2_type"/>
</dbReference>
<dbReference type="OrthoDB" id="8117402at2759"/>
<evidence type="ECO:0000313" key="10">
    <source>
        <dbReference type="EMBL" id="RLL95215.1"/>
    </source>
</evidence>
<dbReference type="GO" id="GO:0008270">
    <property type="term" value="F:zinc ion binding"/>
    <property type="evidence" value="ECO:0007669"/>
    <property type="project" value="UniProtKB-KW"/>
</dbReference>
<evidence type="ECO:0000256" key="2">
    <source>
        <dbReference type="ARBA" id="ARBA00022723"/>
    </source>
</evidence>
<feature type="region of interest" description="Disordered" evidence="8">
    <location>
        <begin position="381"/>
        <end position="449"/>
    </location>
</feature>
<dbReference type="Gene3D" id="3.30.160.60">
    <property type="entry name" value="Classic Zinc Finger"/>
    <property type="match status" value="2"/>
</dbReference>
<gene>
    <name evidence="10" type="ORF">CFD26_104901</name>
</gene>
<dbReference type="SUPFAM" id="SSF57667">
    <property type="entry name" value="beta-beta-alpha zinc fingers"/>
    <property type="match status" value="1"/>
</dbReference>
<comment type="caution">
    <text evidence="10">The sequence shown here is derived from an EMBL/GenBank/DDBJ whole genome shotgun (WGS) entry which is preliminary data.</text>
</comment>
<dbReference type="STRING" id="1245748.A0A3R7F486"/>
<dbReference type="SMART" id="SM00355">
    <property type="entry name" value="ZnF_C2H2"/>
    <property type="match status" value="2"/>
</dbReference>
<dbReference type="InterPro" id="IPR051059">
    <property type="entry name" value="VerF-like"/>
</dbReference>
<dbReference type="GO" id="GO:0000978">
    <property type="term" value="F:RNA polymerase II cis-regulatory region sequence-specific DNA binding"/>
    <property type="evidence" value="ECO:0007669"/>
    <property type="project" value="InterPro"/>
</dbReference>
<dbReference type="Pfam" id="PF00096">
    <property type="entry name" value="zf-C2H2"/>
    <property type="match status" value="1"/>
</dbReference>
<evidence type="ECO:0000313" key="11">
    <source>
        <dbReference type="Proteomes" id="UP000215289"/>
    </source>
</evidence>
<protein>
    <recommendedName>
        <fullName evidence="9">C2H2-type domain-containing protein</fullName>
    </recommendedName>
</protein>
<evidence type="ECO:0000256" key="8">
    <source>
        <dbReference type="SAM" id="MobiDB-lite"/>
    </source>
</evidence>
<feature type="domain" description="C2H2-type" evidence="9">
    <location>
        <begin position="369"/>
        <end position="397"/>
    </location>
</feature>